<dbReference type="Gene3D" id="1.10.10.10">
    <property type="entry name" value="Winged helix-like DNA-binding domain superfamily/Winged helix DNA-binding domain"/>
    <property type="match status" value="1"/>
</dbReference>
<dbReference type="Gene3D" id="3.30.1490.190">
    <property type="match status" value="1"/>
</dbReference>
<evidence type="ECO:0000256" key="9">
    <source>
        <dbReference type="ARBA" id="ARBA00023125"/>
    </source>
</evidence>
<dbReference type="AlphaFoldDB" id="A0A7W7WZ08"/>
<dbReference type="GO" id="GO:0005737">
    <property type="term" value="C:cytoplasm"/>
    <property type="evidence" value="ECO:0007669"/>
    <property type="project" value="UniProtKB-SubCell"/>
</dbReference>
<evidence type="ECO:0000256" key="11">
    <source>
        <dbReference type="PIRSR" id="PIRSR602481-1"/>
    </source>
</evidence>
<dbReference type="Pfam" id="PF01475">
    <property type="entry name" value="FUR"/>
    <property type="match status" value="1"/>
</dbReference>
<evidence type="ECO:0000313" key="12">
    <source>
        <dbReference type="EMBL" id="MBB4968990.1"/>
    </source>
</evidence>
<sequence>MTPGSRELLKGVGLRVTAPRLAVLDWLAGHPHATADQVAGGIRERLGSVSTQAVYDVLNACERTGLLRRIEPAGHPARYETRTGDNHHHLVCRTCGRTEDVDCVHGAAPCLEPSDVAGFALDEAEILFWGQCPDCRTAEERPA</sequence>
<name>A0A7W7WZ08_9PSEU</name>
<dbReference type="InterPro" id="IPR036388">
    <property type="entry name" value="WH-like_DNA-bd_sf"/>
</dbReference>
<dbReference type="GO" id="GO:0045892">
    <property type="term" value="P:negative regulation of DNA-templated transcription"/>
    <property type="evidence" value="ECO:0007669"/>
    <property type="project" value="TreeGrafter"/>
</dbReference>
<keyword evidence="6 11" id="KW-0862">Zinc</keyword>
<dbReference type="PANTHER" id="PTHR33202">
    <property type="entry name" value="ZINC UPTAKE REGULATION PROTEIN"/>
    <property type="match status" value="1"/>
</dbReference>
<comment type="subcellular location">
    <subcellularLocation>
        <location evidence="1">Cytoplasm</location>
    </subcellularLocation>
</comment>
<feature type="binding site" evidence="11">
    <location>
        <position position="92"/>
    </location>
    <ligand>
        <name>Zn(2+)</name>
        <dbReference type="ChEBI" id="CHEBI:29105"/>
    </ligand>
</feature>
<dbReference type="SUPFAM" id="SSF46785">
    <property type="entry name" value="Winged helix' DNA-binding domain"/>
    <property type="match status" value="1"/>
</dbReference>
<comment type="similarity">
    <text evidence="2">Belongs to the Fur family.</text>
</comment>
<keyword evidence="13" id="KW-1185">Reference proteome</keyword>
<evidence type="ECO:0000256" key="7">
    <source>
        <dbReference type="ARBA" id="ARBA00023004"/>
    </source>
</evidence>
<dbReference type="RefSeq" id="WP_184674712.1">
    <property type="nucleotide sequence ID" value="NZ_BAABAI010000043.1"/>
</dbReference>
<accession>A0A7W7WZ08</accession>
<keyword evidence="9" id="KW-0238">DNA-binding</keyword>
<dbReference type="EMBL" id="JACHJS010000001">
    <property type="protein sequence ID" value="MBB4968990.1"/>
    <property type="molecule type" value="Genomic_DNA"/>
</dbReference>
<feature type="binding site" evidence="11">
    <location>
        <position position="95"/>
    </location>
    <ligand>
        <name>Zn(2+)</name>
        <dbReference type="ChEBI" id="CHEBI:29105"/>
    </ligand>
</feature>
<evidence type="ECO:0000313" key="13">
    <source>
        <dbReference type="Proteomes" id="UP000542674"/>
    </source>
</evidence>
<keyword evidence="8" id="KW-0805">Transcription regulation</keyword>
<keyword evidence="5 11" id="KW-0479">Metal-binding</keyword>
<comment type="caution">
    <text evidence="12">The sequence shown here is derived from an EMBL/GenBank/DDBJ whole genome shotgun (WGS) entry which is preliminary data.</text>
</comment>
<dbReference type="GO" id="GO:1900376">
    <property type="term" value="P:regulation of secondary metabolite biosynthetic process"/>
    <property type="evidence" value="ECO:0007669"/>
    <property type="project" value="TreeGrafter"/>
</dbReference>
<comment type="cofactor">
    <cofactor evidence="11">
        <name>Zn(2+)</name>
        <dbReference type="ChEBI" id="CHEBI:29105"/>
    </cofactor>
    <text evidence="11">Binds 1 zinc ion per subunit.</text>
</comment>
<feature type="binding site" evidence="11">
    <location>
        <position position="132"/>
    </location>
    <ligand>
        <name>Zn(2+)</name>
        <dbReference type="ChEBI" id="CHEBI:29105"/>
    </ligand>
</feature>
<evidence type="ECO:0000256" key="4">
    <source>
        <dbReference type="ARBA" id="ARBA00022491"/>
    </source>
</evidence>
<dbReference type="GO" id="GO:0008270">
    <property type="term" value="F:zinc ion binding"/>
    <property type="evidence" value="ECO:0007669"/>
    <property type="project" value="TreeGrafter"/>
</dbReference>
<keyword evidence="3" id="KW-0963">Cytoplasm</keyword>
<dbReference type="Proteomes" id="UP000542674">
    <property type="component" value="Unassembled WGS sequence"/>
</dbReference>
<dbReference type="GO" id="GO:0000976">
    <property type="term" value="F:transcription cis-regulatory region binding"/>
    <property type="evidence" value="ECO:0007669"/>
    <property type="project" value="TreeGrafter"/>
</dbReference>
<dbReference type="PANTHER" id="PTHR33202:SF18">
    <property type="entry name" value="TRANSCRIPTIONAL REGULATOR FURA"/>
    <property type="match status" value="1"/>
</dbReference>
<dbReference type="InterPro" id="IPR043135">
    <property type="entry name" value="Fur_C"/>
</dbReference>
<protein>
    <submittedName>
        <fullName evidence="12">Fur family ferric uptake transcriptional regulator</fullName>
    </submittedName>
</protein>
<proteinExistence type="inferred from homology"/>
<evidence type="ECO:0000256" key="2">
    <source>
        <dbReference type="ARBA" id="ARBA00007957"/>
    </source>
</evidence>
<dbReference type="GO" id="GO:0003700">
    <property type="term" value="F:DNA-binding transcription factor activity"/>
    <property type="evidence" value="ECO:0007669"/>
    <property type="project" value="InterPro"/>
</dbReference>
<keyword evidence="7" id="KW-0408">Iron</keyword>
<evidence type="ECO:0000256" key="6">
    <source>
        <dbReference type="ARBA" id="ARBA00022833"/>
    </source>
</evidence>
<organism evidence="12 13">
    <name type="scientific">Saccharothrix violaceirubra</name>
    <dbReference type="NCBI Taxonomy" id="413306"/>
    <lineage>
        <taxon>Bacteria</taxon>
        <taxon>Bacillati</taxon>
        <taxon>Actinomycetota</taxon>
        <taxon>Actinomycetes</taxon>
        <taxon>Pseudonocardiales</taxon>
        <taxon>Pseudonocardiaceae</taxon>
        <taxon>Saccharothrix</taxon>
    </lineage>
</organism>
<gene>
    <name evidence="12" type="ORF">F4559_006349</name>
</gene>
<evidence type="ECO:0000256" key="1">
    <source>
        <dbReference type="ARBA" id="ARBA00004496"/>
    </source>
</evidence>
<evidence type="ECO:0000256" key="3">
    <source>
        <dbReference type="ARBA" id="ARBA00022490"/>
    </source>
</evidence>
<feature type="binding site" evidence="11">
    <location>
        <position position="135"/>
    </location>
    <ligand>
        <name>Zn(2+)</name>
        <dbReference type="ChEBI" id="CHEBI:29105"/>
    </ligand>
</feature>
<evidence type="ECO:0000256" key="10">
    <source>
        <dbReference type="ARBA" id="ARBA00023163"/>
    </source>
</evidence>
<keyword evidence="10" id="KW-0804">Transcription</keyword>
<dbReference type="CDD" id="cd07153">
    <property type="entry name" value="Fur_like"/>
    <property type="match status" value="1"/>
</dbReference>
<dbReference type="InterPro" id="IPR002481">
    <property type="entry name" value="FUR"/>
</dbReference>
<evidence type="ECO:0000256" key="8">
    <source>
        <dbReference type="ARBA" id="ARBA00023015"/>
    </source>
</evidence>
<reference evidence="12 13" key="1">
    <citation type="submission" date="2020-08" db="EMBL/GenBank/DDBJ databases">
        <title>Sequencing the genomes of 1000 actinobacteria strains.</title>
        <authorList>
            <person name="Klenk H.-P."/>
        </authorList>
    </citation>
    <scope>NUCLEOTIDE SEQUENCE [LARGE SCALE GENOMIC DNA]</scope>
    <source>
        <strain evidence="12 13">DSM 45084</strain>
    </source>
</reference>
<keyword evidence="4" id="KW-0678">Repressor</keyword>
<evidence type="ECO:0000256" key="5">
    <source>
        <dbReference type="ARBA" id="ARBA00022723"/>
    </source>
</evidence>
<dbReference type="InterPro" id="IPR036390">
    <property type="entry name" value="WH_DNA-bd_sf"/>
</dbReference>